<feature type="compositionally biased region" description="Polar residues" evidence="2">
    <location>
        <begin position="60"/>
        <end position="80"/>
    </location>
</feature>
<dbReference type="Pfam" id="PF00364">
    <property type="entry name" value="Biotin_lipoyl"/>
    <property type="match status" value="1"/>
</dbReference>
<evidence type="ECO:0000259" key="3">
    <source>
        <dbReference type="PROSITE" id="PS50968"/>
    </source>
</evidence>
<comment type="caution">
    <text evidence="4">The sequence shown here is derived from an EMBL/GenBank/DDBJ whole genome shotgun (WGS) entry which is preliminary data.</text>
</comment>
<feature type="region of interest" description="Disordered" evidence="2">
    <location>
        <begin position="53"/>
        <end position="91"/>
    </location>
</feature>
<name>A0ABX2ATE4_9BACT</name>
<feature type="domain" description="Lipoyl-binding" evidence="3">
    <location>
        <begin position="82"/>
        <end position="156"/>
    </location>
</feature>
<dbReference type="CDD" id="cd06850">
    <property type="entry name" value="biotinyl_domain"/>
    <property type="match status" value="1"/>
</dbReference>
<keyword evidence="1" id="KW-0092">Biotin</keyword>
<evidence type="ECO:0000256" key="1">
    <source>
        <dbReference type="ARBA" id="ARBA00023267"/>
    </source>
</evidence>
<dbReference type="PANTHER" id="PTHR45266:SF3">
    <property type="entry name" value="OXALOACETATE DECARBOXYLASE ALPHA CHAIN"/>
    <property type="match status" value="1"/>
</dbReference>
<dbReference type="SUPFAM" id="SSF51230">
    <property type="entry name" value="Single hybrid motif"/>
    <property type="match status" value="1"/>
</dbReference>
<proteinExistence type="predicted"/>
<dbReference type="Proteomes" id="UP001193734">
    <property type="component" value="Unassembled WGS sequence"/>
</dbReference>
<dbReference type="PROSITE" id="PS50968">
    <property type="entry name" value="BIOTINYL_LIPOYL"/>
    <property type="match status" value="1"/>
</dbReference>
<dbReference type="PANTHER" id="PTHR45266">
    <property type="entry name" value="OXALOACETATE DECARBOXYLASE ALPHA CHAIN"/>
    <property type="match status" value="1"/>
</dbReference>
<organism evidence="4 5">
    <name type="scientific">Xylanibacter rodentium</name>
    <dbReference type="NCBI Taxonomy" id="2736289"/>
    <lineage>
        <taxon>Bacteria</taxon>
        <taxon>Pseudomonadati</taxon>
        <taxon>Bacteroidota</taxon>
        <taxon>Bacteroidia</taxon>
        <taxon>Bacteroidales</taxon>
        <taxon>Prevotellaceae</taxon>
        <taxon>Xylanibacter</taxon>
    </lineage>
</organism>
<dbReference type="InterPro" id="IPR050709">
    <property type="entry name" value="Biotin_Carboxyl_Carrier/Decarb"/>
</dbReference>
<evidence type="ECO:0000313" key="5">
    <source>
        <dbReference type="Proteomes" id="UP001193734"/>
    </source>
</evidence>
<dbReference type="Gene3D" id="2.40.50.100">
    <property type="match status" value="1"/>
</dbReference>
<dbReference type="RefSeq" id="WP_172173219.1">
    <property type="nucleotide sequence ID" value="NZ_CASGIA010000008.1"/>
</dbReference>
<accession>A0ABX2ATE4</accession>
<evidence type="ECO:0000256" key="2">
    <source>
        <dbReference type="SAM" id="MobiDB-lite"/>
    </source>
</evidence>
<keyword evidence="5" id="KW-1185">Reference proteome</keyword>
<dbReference type="EMBL" id="JABKKE010000001">
    <property type="protein sequence ID" value="NPE12748.1"/>
    <property type="molecule type" value="Genomic_DNA"/>
</dbReference>
<evidence type="ECO:0000313" key="4">
    <source>
        <dbReference type="EMBL" id="NPE12748.1"/>
    </source>
</evidence>
<dbReference type="InterPro" id="IPR000089">
    <property type="entry name" value="Biotin_lipoyl"/>
</dbReference>
<dbReference type="GeneID" id="82156157"/>
<reference evidence="4 5" key="1">
    <citation type="submission" date="2020-05" db="EMBL/GenBank/DDBJ databases">
        <title>Distinct polysaccharide utilization as determinants for interspecies competition between intestinal Prevotella spp.</title>
        <authorList>
            <person name="Galvez E.J.C."/>
            <person name="Iljazovic A."/>
            <person name="Strowig T."/>
        </authorList>
    </citation>
    <scope>NUCLEOTIDE SEQUENCE [LARGE SCALE GENOMIC DNA]</scope>
    <source>
        <strain evidence="4 5">PROD</strain>
    </source>
</reference>
<gene>
    <name evidence="4" type="ORF">HPS55_00110</name>
</gene>
<dbReference type="InterPro" id="IPR011053">
    <property type="entry name" value="Single_hybrid_motif"/>
</dbReference>
<protein>
    <submittedName>
        <fullName evidence="4">Biotin/lipoyl-binding protein</fullName>
    </submittedName>
</protein>
<sequence>MNQNKFQYKVQGIDYDVEIEEMEGNLAKVNVNGISFEVELKQPINPSHIITRTKVEAPRPSSSNMSKTTTTHSVTEQPKTATPEAGGTAVKAPLPGTITSINVKVGDKVNVGDCVVVLEAMKMQNNIETDTAGTVTSISVNQGDSVMEGATLLTIA</sequence>